<reference evidence="9" key="2">
    <citation type="submission" date="2023-05" db="EMBL/GenBank/DDBJ databases">
        <authorList>
            <consortium name="Lawrence Berkeley National Laboratory"/>
            <person name="Steindorff A."/>
            <person name="Hensen N."/>
            <person name="Bonometti L."/>
            <person name="Westerberg I."/>
            <person name="Brannstrom I.O."/>
            <person name="Guillou S."/>
            <person name="Cros-Aarteil S."/>
            <person name="Calhoun S."/>
            <person name="Haridas S."/>
            <person name="Kuo A."/>
            <person name="Mondo S."/>
            <person name="Pangilinan J."/>
            <person name="Riley R."/>
            <person name="Labutti K."/>
            <person name="Andreopoulos B."/>
            <person name="Lipzen A."/>
            <person name="Chen C."/>
            <person name="Yanf M."/>
            <person name="Daum C."/>
            <person name="Ng V."/>
            <person name="Clum A."/>
            <person name="Ohm R."/>
            <person name="Martin F."/>
            <person name="Silar P."/>
            <person name="Natvig D."/>
            <person name="Lalanne C."/>
            <person name="Gautier V."/>
            <person name="Ament-Velasquez S.L."/>
            <person name="Kruys A."/>
            <person name="Hutchinson M.I."/>
            <person name="Powell A.J."/>
            <person name="Barry K."/>
            <person name="Miller A.N."/>
            <person name="Grigoriev I.V."/>
            <person name="Debuchy R."/>
            <person name="Gladieux P."/>
            <person name="Thoren M.H."/>
            <person name="Johannesson H."/>
        </authorList>
    </citation>
    <scope>NUCLEOTIDE SEQUENCE</scope>
    <source>
        <strain evidence="9">PSN309</strain>
    </source>
</reference>
<feature type="region of interest" description="Disordered" evidence="6">
    <location>
        <begin position="343"/>
        <end position="370"/>
    </location>
</feature>
<feature type="transmembrane region" description="Helical" evidence="7">
    <location>
        <begin position="147"/>
        <end position="170"/>
    </location>
</feature>
<comment type="similarity">
    <text evidence="5">Belongs to the SAT4 family.</text>
</comment>
<evidence type="ECO:0000313" key="9">
    <source>
        <dbReference type="EMBL" id="KAK4183912.1"/>
    </source>
</evidence>
<keyword evidence="3 7" id="KW-1133">Transmembrane helix</keyword>
<evidence type="ECO:0000256" key="4">
    <source>
        <dbReference type="ARBA" id="ARBA00023136"/>
    </source>
</evidence>
<dbReference type="Pfam" id="PF20684">
    <property type="entry name" value="Fung_rhodopsin"/>
    <property type="match status" value="1"/>
</dbReference>
<dbReference type="InterPro" id="IPR049326">
    <property type="entry name" value="Rhodopsin_dom_fungi"/>
</dbReference>
<feature type="transmembrane region" description="Helical" evidence="7">
    <location>
        <begin position="57"/>
        <end position="78"/>
    </location>
</feature>
<evidence type="ECO:0000256" key="7">
    <source>
        <dbReference type="SAM" id="Phobius"/>
    </source>
</evidence>
<feature type="transmembrane region" description="Helical" evidence="7">
    <location>
        <begin position="23"/>
        <end position="45"/>
    </location>
</feature>
<protein>
    <recommendedName>
        <fullName evidence="8">Rhodopsin domain-containing protein</fullName>
    </recommendedName>
</protein>
<keyword evidence="2 7" id="KW-0812">Transmembrane</keyword>
<dbReference type="GO" id="GO:0016020">
    <property type="term" value="C:membrane"/>
    <property type="evidence" value="ECO:0007669"/>
    <property type="project" value="UniProtKB-SubCell"/>
</dbReference>
<name>A0AAN6WP99_9PEZI</name>
<feature type="transmembrane region" description="Helical" evidence="7">
    <location>
        <begin position="289"/>
        <end position="308"/>
    </location>
</feature>
<reference evidence="9" key="1">
    <citation type="journal article" date="2023" name="Mol. Phylogenet. Evol.">
        <title>Genome-scale phylogeny and comparative genomics of the fungal order Sordariales.</title>
        <authorList>
            <person name="Hensen N."/>
            <person name="Bonometti L."/>
            <person name="Westerberg I."/>
            <person name="Brannstrom I.O."/>
            <person name="Guillou S."/>
            <person name="Cros-Aarteil S."/>
            <person name="Calhoun S."/>
            <person name="Haridas S."/>
            <person name="Kuo A."/>
            <person name="Mondo S."/>
            <person name="Pangilinan J."/>
            <person name="Riley R."/>
            <person name="LaButti K."/>
            <person name="Andreopoulos B."/>
            <person name="Lipzen A."/>
            <person name="Chen C."/>
            <person name="Yan M."/>
            <person name="Daum C."/>
            <person name="Ng V."/>
            <person name="Clum A."/>
            <person name="Steindorff A."/>
            <person name="Ohm R.A."/>
            <person name="Martin F."/>
            <person name="Silar P."/>
            <person name="Natvig D.O."/>
            <person name="Lalanne C."/>
            <person name="Gautier V."/>
            <person name="Ament-Velasquez S.L."/>
            <person name="Kruys A."/>
            <person name="Hutchinson M.I."/>
            <person name="Powell A.J."/>
            <person name="Barry K."/>
            <person name="Miller A.N."/>
            <person name="Grigoriev I.V."/>
            <person name="Debuchy R."/>
            <person name="Gladieux P."/>
            <person name="Hiltunen Thoren M."/>
            <person name="Johannesson H."/>
        </authorList>
    </citation>
    <scope>NUCLEOTIDE SEQUENCE</scope>
    <source>
        <strain evidence="9">PSN309</strain>
    </source>
</reference>
<dbReference type="PANTHER" id="PTHR33048:SF92">
    <property type="entry name" value="INTEGRAL MEMBRANE PROTEIN"/>
    <property type="match status" value="1"/>
</dbReference>
<gene>
    <name evidence="9" type="ORF">QBC35DRAFT_541740</name>
</gene>
<evidence type="ECO:0000256" key="2">
    <source>
        <dbReference type="ARBA" id="ARBA00022692"/>
    </source>
</evidence>
<dbReference type="EMBL" id="MU864516">
    <property type="protein sequence ID" value="KAK4183912.1"/>
    <property type="molecule type" value="Genomic_DNA"/>
</dbReference>
<evidence type="ECO:0000313" key="10">
    <source>
        <dbReference type="Proteomes" id="UP001302126"/>
    </source>
</evidence>
<evidence type="ECO:0000256" key="1">
    <source>
        <dbReference type="ARBA" id="ARBA00004141"/>
    </source>
</evidence>
<feature type="transmembrane region" description="Helical" evidence="7">
    <location>
        <begin position="216"/>
        <end position="242"/>
    </location>
</feature>
<dbReference type="PANTHER" id="PTHR33048">
    <property type="entry name" value="PTH11-LIKE INTEGRAL MEMBRANE PROTEIN (AFU_ORTHOLOGUE AFUA_5G11245)"/>
    <property type="match status" value="1"/>
</dbReference>
<dbReference type="InterPro" id="IPR052337">
    <property type="entry name" value="SAT4-like"/>
</dbReference>
<keyword evidence="4 7" id="KW-0472">Membrane</keyword>
<proteinExistence type="inferred from homology"/>
<feature type="domain" description="Rhodopsin" evidence="8">
    <location>
        <begin position="197"/>
        <end position="312"/>
    </location>
</feature>
<organism evidence="9 10">
    <name type="scientific">Podospora australis</name>
    <dbReference type="NCBI Taxonomy" id="1536484"/>
    <lineage>
        <taxon>Eukaryota</taxon>
        <taxon>Fungi</taxon>
        <taxon>Dikarya</taxon>
        <taxon>Ascomycota</taxon>
        <taxon>Pezizomycotina</taxon>
        <taxon>Sordariomycetes</taxon>
        <taxon>Sordariomycetidae</taxon>
        <taxon>Sordariales</taxon>
        <taxon>Podosporaceae</taxon>
        <taxon>Podospora</taxon>
    </lineage>
</organism>
<feature type="transmembrane region" description="Helical" evidence="7">
    <location>
        <begin position="254"/>
        <end position="274"/>
    </location>
</feature>
<comment type="caution">
    <text evidence="9">The sequence shown here is derived from an EMBL/GenBank/DDBJ whole genome shotgun (WGS) entry which is preliminary data.</text>
</comment>
<dbReference type="AlphaFoldDB" id="A0AAN6WP99"/>
<evidence type="ECO:0000256" key="5">
    <source>
        <dbReference type="ARBA" id="ARBA00038359"/>
    </source>
</evidence>
<feature type="transmembrane region" description="Helical" evidence="7">
    <location>
        <begin position="115"/>
        <end position="135"/>
    </location>
</feature>
<comment type="subcellular location">
    <subcellularLocation>
        <location evidence="1">Membrane</location>
        <topology evidence="1">Multi-pass membrane protein</topology>
    </subcellularLocation>
</comment>
<dbReference type="Proteomes" id="UP001302126">
    <property type="component" value="Unassembled WGS sequence"/>
</dbReference>
<evidence type="ECO:0000259" key="8">
    <source>
        <dbReference type="Pfam" id="PF20684"/>
    </source>
</evidence>
<evidence type="ECO:0000256" key="3">
    <source>
        <dbReference type="ARBA" id="ARBA00022989"/>
    </source>
</evidence>
<keyword evidence="10" id="KW-1185">Reference proteome</keyword>
<evidence type="ECO:0000256" key="6">
    <source>
        <dbReference type="SAM" id="MobiDB-lite"/>
    </source>
</evidence>
<accession>A0AAN6WP99</accession>
<sequence>MDQHANKPLEEVVEQWASIHKPAFRITVGVFFSLAILTVVGRAVIRLKTRRTLALDDYLLFAGAAFLCGATGLLYSIVDTLYLAVAVQKDQSTIFLLTPDQFTNLIENAVQENHAFLMVAWTATFLVKFSFLAFFKQLIWQVSGIRIYYWTVVVITGLSWAFLVAEPFILCPYFGVDSSKLNEQFFPPAVLSIREVMAAYNETTAVKCFDHSRDKLYIGLTGFITGLDALTDIMIVSIPIIILRRSTMKLVQKCALGSFLCLSLVMVCIAVIRASKINGASGVDVPWEFFWQYMEACVAVLMGSLTVFRSVLVAQRNKSSAGDGERKAGGVRRPIMSYLYRRRQRSSGQRVSGDEDLESQRGYGLPQIPGGTVTGLRTYIRRHNRDSALATQQKLNTKRTSISQIDTLVGEEDGVYLIDGQQHGYKQEKVQSQQNMGSRH</sequence>